<dbReference type="OrthoDB" id="3171021at2"/>
<keyword evidence="3" id="KW-1185">Reference proteome</keyword>
<dbReference type="Proteomes" id="UP000222106">
    <property type="component" value="Unassembled WGS sequence"/>
</dbReference>
<protein>
    <submittedName>
        <fullName evidence="2">Glycosyl transferase family 2</fullName>
    </submittedName>
</protein>
<feature type="domain" description="Glycosyltransferase 2-like" evidence="1">
    <location>
        <begin position="7"/>
        <end position="120"/>
    </location>
</feature>
<sequence>MSAPVDVVIAVHTPTRPVGRAVASVLEGNAEHTRTTVVCHNVPAEEIAAVLAPEHRDRVHYLEHQDPRPSASGPFNAGMAAAEGEFVSIMGSDDRLEPGAVSSWLDLARTTGAETVMTRLALGRPGRAVHTPPARPWLRGVADPVRDRLSYRSAPLGLVSRAARARLGADLVEGMVVGGDVPYVTRLWFETRVAVDRRGPAYVIGEDATDRVTYVPRPIEQELAFLAHLLRQDWFRGYSADARRAIVTKLTRIHLFGAVHNRPDPLWWTDEERAALAGVARALLDAAPGFEEVLSLSDRDLLDAIRLRRATAEQMIAAAQARRRHGRPRTVLTRNPLRVLAREAPGRLMAASLLTR</sequence>
<proteinExistence type="predicted"/>
<evidence type="ECO:0000259" key="1">
    <source>
        <dbReference type="Pfam" id="PF00535"/>
    </source>
</evidence>
<dbReference type="InterPro" id="IPR029044">
    <property type="entry name" value="Nucleotide-diphossugar_trans"/>
</dbReference>
<dbReference type="Gene3D" id="3.90.550.10">
    <property type="entry name" value="Spore Coat Polysaccharide Biosynthesis Protein SpsA, Chain A"/>
    <property type="match status" value="1"/>
</dbReference>
<organism evidence="2 3">
    <name type="scientific">Georgenia soli</name>
    <dbReference type="NCBI Taxonomy" id="638953"/>
    <lineage>
        <taxon>Bacteria</taxon>
        <taxon>Bacillati</taxon>
        <taxon>Actinomycetota</taxon>
        <taxon>Actinomycetes</taxon>
        <taxon>Micrococcales</taxon>
        <taxon>Bogoriellaceae</taxon>
        <taxon>Georgenia</taxon>
    </lineage>
</organism>
<dbReference type="SUPFAM" id="SSF53448">
    <property type="entry name" value="Nucleotide-diphospho-sugar transferases"/>
    <property type="match status" value="1"/>
</dbReference>
<dbReference type="InterPro" id="IPR001173">
    <property type="entry name" value="Glyco_trans_2-like"/>
</dbReference>
<dbReference type="Pfam" id="PF00535">
    <property type="entry name" value="Glycos_transf_2"/>
    <property type="match status" value="1"/>
</dbReference>
<evidence type="ECO:0000313" key="2">
    <source>
        <dbReference type="EMBL" id="PFG38694.1"/>
    </source>
</evidence>
<name>A0A2A9EID8_9MICO</name>
<dbReference type="RefSeq" id="WP_098485262.1">
    <property type="nucleotide sequence ID" value="NZ_PDJI01000004.1"/>
</dbReference>
<dbReference type="GO" id="GO:0016740">
    <property type="term" value="F:transferase activity"/>
    <property type="evidence" value="ECO:0007669"/>
    <property type="project" value="UniProtKB-KW"/>
</dbReference>
<evidence type="ECO:0000313" key="3">
    <source>
        <dbReference type="Proteomes" id="UP000222106"/>
    </source>
</evidence>
<dbReference type="AlphaFoldDB" id="A0A2A9EID8"/>
<dbReference type="EMBL" id="PDJI01000004">
    <property type="protein sequence ID" value="PFG38694.1"/>
    <property type="molecule type" value="Genomic_DNA"/>
</dbReference>
<keyword evidence="2" id="KW-0808">Transferase</keyword>
<gene>
    <name evidence="2" type="ORF">ATJ97_1180</name>
</gene>
<reference evidence="2 3" key="1">
    <citation type="submission" date="2017-10" db="EMBL/GenBank/DDBJ databases">
        <title>Sequencing the genomes of 1000 actinobacteria strains.</title>
        <authorList>
            <person name="Klenk H.-P."/>
        </authorList>
    </citation>
    <scope>NUCLEOTIDE SEQUENCE [LARGE SCALE GENOMIC DNA]</scope>
    <source>
        <strain evidence="2 3">DSM 21838</strain>
    </source>
</reference>
<comment type="caution">
    <text evidence="2">The sequence shown here is derived from an EMBL/GenBank/DDBJ whole genome shotgun (WGS) entry which is preliminary data.</text>
</comment>
<accession>A0A2A9EID8</accession>